<protein>
    <submittedName>
        <fullName evidence="14">SWI/SNF related, matrix associated, actin dependent regulator of chromatin subfamily c member 1</fullName>
    </submittedName>
</protein>
<dbReference type="Pfam" id="PF00249">
    <property type="entry name" value="Myb_DNA-binding"/>
    <property type="match status" value="1"/>
</dbReference>
<dbReference type="PROSITE" id="PS51293">
    <property type="entry name" value="SANT"/>
    <property type="match status" value="1"/>
</dbReference>
<accession>H0X6X4</accession>
<dbReference type="GO" id="GO:0005737">
    <property type="term" value="C:cytoplasm"/>
    <property type="evidence" value="ECO:0007669"/>
    <property type="project" value="Ensembl"/>
</dbReference>
<keyword evidence="3" id="KW-0805">Transcription regulation</keyword>
<dbReference type="SUPFAM" id="SSF46689">
    <property type="entry name" value="Homeodomain-like"/>
    <property type="match status" value="2"/>
</dbReference>
<dbReference type="GO" id="GO:0016514">
    <property type="term" value="C:SWI/SNF complex"/>
    <property type="evidence" value="ECO:0007669"/>
    <property type="project" value="UniProtKB-UniRule"/>
</dbReference>
<dbReference type="GO" id="GO:0045893">
    <property type="term" value="P:positive regulation of DNA-templated transcription"/>
    <property type="evidence" value="ECO:0007669"/>
    <property type="project" value="Ensembl"/>
</dbReference>
<evidence type="ECO:0000259" key="12">
    <source>
        <dbReference type="PROSITE" id="PS51293"/>
    </source>
</evidence>
<dbReference type="SMART" id="SM00717">
    <property type="entry name" value="SANT"/>
    <property type="match status" value="1"/>
</dbReference>
<gene>
    <name evidence="14" type="primary">SMARCC1</name>
</gene>
<dbReference type="EMBL" id="AAQR03112669">
    <property type="status" value="NOT_ANNOTATED_CDS"/>
    <property type="molecule type" value="Genomic_DNA"/>
</dbReference>
<feature type="compositionally biased region" description="Acidic residues" evidence="9">
    <location>
        <begin position="560"/>
        <end position="569"/>
    </location>
</feature>
<name>H0X6X4_OTOGA</name>
<comment type="subcellular location">
    <subcellularLocation>
        <location evidence="1">Nucleus</location>
    </subcellularLocation>
</comment>
<dbReference type="GO" id="GO:0048858">
    <property type="term" value="P:cell projection morphogenesis"/>
    <property type="evidence" value="ECO:0007669"/>
    <property type="project" value="TreeGrafter"/>
</dbReference>
<dbReference type="PROSITE" id="PS50934">
    <property type="entry name" value="SWIRM"/>
    <property type="match status" value="1"/>
</dbReference>
<feature type="compositionally biased region" description="Low complexity" evidence="9">
    <location>
        <begin position="803"/>
        <end position="815"/>
    </location>
</feature>
<dbReference type="GO" id="GO:0006337">
    <property type="term" value="P:nucleosome disassembly"/>
    <property type="evidence" value="ECO:0007669"/>
    <property type="project" value="Ensembl"/>
</dbReference>
<feature type="region of interest" description="MarR-like, BRCT and chromo domains module" evidence="7">
    <location>
        <begin position="1"/>
        <end position="87"/>
    </location>
</feature>
<dbReference type="Gene3D" id="1.10.10.60">
    <property type="entry name" value="Homeodomain-like"/>
    <property type="match status" value="1"/>
</dbReference>
<proteinExistence type="inferred from homology"/>
<feature type="domain" description="SWIRM" evidence="11">
    <location>
        <begin position="235"/>
        <end position="332"/>
    </location>
</feature>
<feature type="domain" description="Chromo" evidence="13">
    <location>
        <begin position="1"/>
        <end position="87"/>
    </location>
</feature>
<evidence type="ECO:0000313" key="14">
    <source>
        <dbReference type="Ensembl" id="ENSOGAP00000011139.2"/>
    </source>
</evidence>
<evidence type="ECO:0000259" key="11">
    <source>
        <dbReference type="PROSITE" id="PS50934"/>
    </source>
</evidence>
<feature type="compositionally biased region" description="Low complexity" evidence="9">
    <location>
        <begin position="741"/>
        <end position="777"/>
    </location>
</feature>
<dbReference type="InParanoid" id="H0X6X4"/>
<feature type="compositionally biased region" description="Basic and acidic residues" evidence="9">
    <location>
        <begin position="87"/>
        <end position="103"/>
    </location>
</feature>
<feature type="compositionally biased region" description="Pro residues" evidence="9">
    <location>
        <begin position="778"/>
        <end position="801"/>
    </location>
</feature>
<feature type="region of interest" description="Disordered" evidence="9">
    <location>
        <begin position="740"/>
        <end position="889"/>
    </location>
</feature>
<keyword evidence="2 7" id="KW-0156">Chromatin regulator</keyword>
<feature type="compositionally biased region" description="Pro residues" evidence="9">
    <location>
        <begin position="832"/>
        <end position="841"/>
    </location>
</feature>
<dbReference type="GO" id="GO:0045202">
    <property type="term" value="C:synapse"/>
    <property type="evidence" value="ECO:0007669"/>
    <property type="project" value="TreeGrafter"/>
</dbReference>
<dbReference type="InterPro" id="IPR036420">
    <property type="entry name" value="BRCT_dom_sf"/>
</dbReference>
<dbReference type="STRING" id="30611.ENSOGAP00000011139"/>
<evidence type="ECO:0000256" key="8">
    <source>
        <dbReference type="SAM" id="Coils"/>
    </source>
</evidence>
<dbReference type="GeneTree" id="ENSGT00940000156347"/>
<dbReference type="InterPro" id="IPR017884">
    <property type="entry name" value="SANT_dom"/>
</dbReference>
<reference evidence="15" key="1">
    <citation type="submission" date="2011-03" db="EMBL/GenBank/DDBJ databases">
        <title>Version 3 of the genome sequence of Otolemur garnettii (Bushbaby).</title>
        <authorList>
            <consortium name="The Broad Institute Genome Sequencing Platform"/>
            <person name="Di Palma F."/>
            <person name="Johnson J."/>
            <person name="Lander E.S."/>
            <person name="Lindblad-Toh K."/>
            <person name="Jaffe D.B."/>
            <person name="Gnerre S."/>
            <person name="MacCallum I."/>
            <person name="Przybylski D."/>
            <person name="Ribeiro F.J."/>
            <person name="Burton J.N."/>
            <person name="Walker B.J."/>
            <person name="Sharpe T."/>
            <person name="Hall G."/>
        </authorList>
    </citation>
    <scope>NUCLEOTIDE SEQUENCE [LARGE SCALE GENOMIC DNA]</scope>
</reference>
<evidence type="ECO:0000256" key="5">
    <source>
        <dbReference type="ARBA" id="ARBA00023242"/>
    </source>
</evidence>
<feature type="region of interest" description="Disordered" evidence="9">
    <location>
        <begin position="81"/>
        <end position="230"/>
    </location>
</feature>
<organism evidence="14 15">
    <name type="scientific">Otolemur garnettii</name>
    <name type="common">Small-eared galago</name>
    <name type="synonym">Garnett's greater bushbaby</name>
    <dbReference type="NCBI Taxonomy" id="30611"/>
    <lineage>
        <taxon>Eukaryota</taxon>
        <taxon>Metazoa</taxon>
        <taxon>Chordata</taxon>
        <taxon>Craniata</taxon>
        <taxon>Vertebrata</taxon>
        <taxon>Euteleostomi</taxon>
        <taxon>Mammalia</taxon>
        <taxon>Eutheria</taxon>
        <taxon>Euarchontoglires</taxon>
        <taxon>Primates</taxon>
        <taxon>Strepsirrhini</taxon>
        <taxon>Lorisiformes</taxon>
        <taxon>Galagidae</taxon>
        <taxon>Otolemur</taxon>
    </lineage>
</organism>
<comment type="similarity">
    <text evidence="6 7">Belongs to the SMARCC family.</text>
</comment>
<dbReference type="FunFam" id="1.10.10.10:FF:001141">
    <property type="entry name" value="SWI/SNF complex subunit SMARCC1"/>
    <property type="match status" value="1"/>
</dbReference>
<evidence type="ECO:0000256" key="7">
    <source>
        <dbReference type="PROSITE-ProRule" id="PRU01376"/>
    </source>
</evidence>
<dbReference type="InterPro" id="IPR032448">
    <property type="entry name" value="SWIRM-assoc"/>
</dbReference>
<evidence type="ECO:0000259" key="10">
    <source>
        <dbReference type="PROSITE" id="PS50090"/>
    </source>
</evidence>
<reference evidence="14" key="2">
    <citation type="submission" date="2025-08" db="UniProtKB">
        <authorList>
            <consortium name="Ensembl"/>
        </authorList>
    </citation>
    <scope>IDENTIFICATION</scope>
</reference>
<dbReference type="Proteomes" id="UP000005225">
    <property type="component" value="Unassembled WGS sequence"/>
</dbReference>
<feature type="coiled-coil region" evidence="8">
    <location>
        <begin position="698"/>
        <end position="729"/>
    </location>
</feature>
<dbReference type="Pfam" id="PF04433">
    <property type="entry name" value="SWIRM"/>
    <property type="match status" value="1"/>
</dbReference>
<feature type="region of interest" description="Disordered" evidence="9">
    <location>
        <begin position="529"/>
        <end position="641"/>
    </location>
</feature>
<dbReference type="InterPro" id="IPR049898">
    <property type="entry name" value="MARR_BRCT_CHROMO"/>
</dbReference>
<dbReference type="FunCoup" id="H0X6X4">
    <property type="interactions" value="3453"/>
</dbReference>
<dbReference type="EMBL" id="AAQR03112675">
    <property type="status" value="NOT_ANNOTATED_CDS"/>
    <property type="molecule type" value="Genomic_DNA"/>
</dbReference>
<dbReference type="PROSITE" id="PS50090">
    <property type="entry name" value="MYB_LIKE"/>
    <property type="match status" value="1"/>
</dbReference>
<evidence type="ECO:0000256" key="1">
    <source>
        <dbReference type="ARBA" id="ARBA00004123"/>
    </source>
</evidence>
<dbReference type="EMBL" id="AAQR03112670">
    <property type="status" value="NOT_ANNOTATED_CDS"/>
    <property type="molecule type" value="Genomic_DNA"/>
</dbReference>
<feature type="domain" description="Myb-like" evidence="10">
    <location>
        <begin position="407"/>
        <end position="449"/>
    </location>
</feature>
<dbReference type="EMBL" id="AAQR03112676">
    <property type="status" value="NOT_ANNOTATED_CDS"/>
    <property type="molecule type" value="Genomic_DNA"/>
</dbReference>
<keyword evidence="4" id="KW-0804">Transcription</keyword>
<keyword evidence="8" id="KW-0175">Coiled coil</keyword>
<dbReference type="GO" id="GO:0005654">
    <property type="term" value="C:nucleoplasm"/>
    <property type="evidence" value="ECO:0007669"/>
    <property type="project" value="Ensembl"/>
</dbReference>
<dbReference type="InterPro" id="IPR009057">
    <property type="entry name" value="Homeodomain-like_sf"/>
</dbReference>
<dbReference type="EMBL" id="AAQR03112672">
    <property type="status" value="NOT_ANNOTATED_CDS"/>
    <property type="molecule type" value="Genomic_DNA"/>
</dbReference>
<dbReference type="EMBL" id="AAQR03112673">
    <property type="status" value="NOT_ANNOTATED_CDS"/>
    <property type="molecule type" value="Genomic_DNA"/>
</dbReference>
<dbReference type="InterPro" id="IPR007526">
    <property type="entry name" value="SWIRM"/>
</dbReference>
<feature type="compositionally biased region" description="Basic and acidic residues" evidence="9">
    <location>
        <begin position="573"/>
        <end position="641"/>
    </location>
</feature>
<dbReference type="InterPro" id="IPR036388">
    <property type="entry name" value="WH-like_DNA-bd_sf"/>
</dbReference>
<sequence>EEWLRPVMRKDKQVLVHWGFYPDSYDTWIHSNDVDAEIEDPPIPEKPWKVHVKWILDTDIFNEWMNEEDYEVDENRKPVSFRQRISTKNEEPVRSPERRDRKASANARKRKHSPSPPPPTPTESRKKSGKKGQASLYGKRRSQKEEDEQEDLTKDMEDPTPVPNIEEVVLPKNDVGLNKQTETSLTGLGAVARTYEQDEETVTTGGKEDEDPSKGDQNRSVDPSEDNVTEQTNHIIIPSYASWFDYNCSPVSKVLLWENFTLWNMWFFLETEYLAYRNFMIDTYRLNPQEYLTSTACRRNLTGDVCAVMRVHAFLEQWGLVNYQVDPESRPMAMGPPPTPHFNVLADTPSGLVPLHLRSPQVNAYFSLGLDKTTAYSISIHSFFMRQRIYSKYKFKKSKGASAGREWTEQETLLLLEALEMYKDDWNKVSEHVGSRTQDECILHFLRLPIEDPYLENSDASLGPLAYQPVPFSQSGNPVMSTVAFLASVVDPRVASAAAKAALEEFSRVREEVPLELVEAHVKKVQEAARASGKVDPTYGLESSCIAGTGPDEPEKLEGAEEEKMETDPDGQQPEKAESKVENETEESGKAQDGENEKNSEKEQDSEVSEDTKSEEKETEENKELPDTCKERESDIGKKKVEHEISEGNVATAAAAALASAATKAKHLAAVEERKIKSLVALLVETQMKKLEIKLRHFEELETIMDREKEALEQQRQQLLTERQNFHMEQLKYAELRARQQMEQQQHGQNPQQSHQHSGGQGLAPLGAAGHPSMMPHQQPPPYPLMHHQMPPPHPPQPGQIPGPGSIIPGQPMPGRMISTVAGNIHPSGSGPTPPGMPPIPGNILGPRVPLTAPNGMYPPPPPQQQPPPPPPADGVPPPPPGPPASAAP</sequence>
<evidence type="ECO:0000313" key="15">
    <source>
        <dbReference type="Proteomes" id="UP000005225"/>
    </source>
</evidence>
<dbReference type="PANTHER" id="PTHR15381:SF1">
    <property type="entry name" value="CHONDROITIN SULFATE PROTEOGLYCAN 5"/>
    <property type="match status" value="1"/>
</dbReference>
<dbReference type="OMA" id="LLLLEXE"/>
<reference evidence="14" key="3">
    <citation type="submission" date="2025-09" db="UniProtKB">
        <authorList>
            <consortium name="Ensembl"/>
        </authorList>
    </citation>
    <scope>IDENTIFICATION</scope>
</reference>
<dbReference type="EMBL" id="AAQR03112667">
    <property type="status" value="NOT_ANNOTATED_CDS"/>
    <property type="molecule type" value="Genomic_DNA"/>
</dbReference>
<dbReference type="InterPro" id="IPR032451">
    <property type="entry name" value="SMARCC_C"/>
</dbReference>
<feature type="domain" description="SANT" evidence="12">
    <location>
        <begin position="402"/>
        <end position="453"/>
    </location>
</feature>
<dbReference type="Pfam" id="PF16495">
    <property type="entry name" value="SWIRM-assoc_1"/>
    <property type="match status" value="1"/>
</dbReference>
<feature type="compositionally biased region" description="Pro residues" evidence="9">
    <location>
        <begin position="857"/>
        <end position="889"/>
    </location>
</feature>
<dbReference type="HOGENOM" id="CLU_004447_0_1_1"/>
<dbReference type="Ensembl" id="ENSOGAT00000012445.2">
    <property type="protein sequence ID" value="ENSOGAP00000011139.2"/>
    <property type="gene ID" value="ENSOGAG00000012431.2"/>
</dbReference>
<evidence type="ECO:0000256" key="2">
    <source>
        <dbReference type="ARBA" id="ARBA00022853"/>
    </source>
</evidence>
<dbReference type="Pfam" id="PF16498">
    <property type="entry name" value="SWIRM-assoc_3"/>
    <property type="match status" value="1"/>
</dbReference>
<dbReference type="PANTHER" id="PTHR15381">
    <property type="entry name" value="CHONDROITIN SULFATE PROTEOGLYCAN 5 -RELATED"/>
    <property type="match status" value="1"/>
</dbReference>
<dbReference type="Gene3D" id="1.10.10.10">
    <property type="entry name" value="Winged helix-like DNA-binding domain superfamily/Winged helix DNA-binding domain"/>
    <property type="match status" value="1"/>
</dbReference>
<keyword evidence="5" id="KW-0539">Nucleus</keyword>
<evidence type="ECO:0000256" key="6">
    <source>
        <dbReference type="ARBA" id="ARBA00049655"/>
    </source>
</evidence>
<dbReference type="SUPFAM" id="SSF52113">
    <property type="entry name" value="BRCT domain"/>
    <property type="match status" value="1"/>
</dbReference>
<dbReference type="FunFam" id="1.10.10.60:FF:000014">
    <property type="entry name" value="SWI/SNF complex subunit SMARCC2 isoform C"/>
    <property type="match status" value="1"/>
</dbReference>
<dbReference type="AlphaFoldDB" id="H0X6X4"/>
<dbReference type="EMBL" id="AAQR03112671">
    <property type="status" value="NOT_ANNOTATED_CDS"/>
    <property type="molecule type" value="Genomic_DNA"/>
</dbReference>
<dbReference type="EMBL" id="AAQR03112668">
    <property type="status" value="NOT_ANNOTATED_CDS"/>
    <property type="molecule type" value="Genomic_DNA"/>
</dbReference>
<evidence type="ECO:0000259" key="13">
    <source>
        <dbReference type="PROSITE" id="PS52032"/>
    </source>
</evidence>
<dbReference type="PROSITE" id="PS52032">
    <property type="entry name" value="MARR_BRCT_CHROMO"/>
    <property type="match status" value="1"/>
</dbReference>
<evidence type="ECO:0000256" key="9">
    <source>
        <dbReference type="SAM" id="MobiDB-lite"/>
    </source>
</evidence>
<evidence type="ECO:0000256" key="4">
    <source>
        <dbReference type="ARBA" id="ARBA00023163"/>
    </source>
</evidence>
<dbReference type="EMBL" id="AAQR03112674">
    <property type="status" value="NOT_ANNOTATED_CDS"/>
    <property type="molecule type" value="Genomic_DNA"/>
</dbReference>
<keyword evidence="15" id="KW-1185">Reference proteome</keyword>
<dbReference type="eggNOG" id="KOG1279">
    <property type="taxonomic scope" value="Eukaryota"/>
</dbReference>
<evidence type="ECO:0000256" key="3">
    <source>
        <dbReference type="ARBA" id="ARBA00023015"/>
    </source>
</evidence>
<dbReference type="InterPro" id="IPR001005">
    <property type="entry name" value="SANT/Myb"/>
</dbReference>